<evidence type="ECO:0000313" key="3">
    <source>
        <dbReference type="EMBL" id="MFC6592341.1"/>
    </source>
</evidence>
<keyword evidence="4" id="KW-1185">Reference proteome</keyword>
<feature type="chain" id="PRO_5046832570" evidence="1">
    <location>
        <begin position="23"/>
        <end position="299"/>
    </location>
</feature>
<gene>
    <name evidence="3" type="ORF">ACFP81_10275</name>
</gene>
<dbReference type="Proteomes" id="UP001596297">
    <property type="component" value="Unassembled WGS sequence"/>
</dbReference>
<name>A0ABW1YE04_9DEIO</name>
<dbReference type="InterPro" id="IPR025493">
    <property type="entry name" value="DUF4384"/>
</dbReference>
<evidence type="ECO:0000313" key="4">
    <source>
        <dbReference type="Proteomes" id="UP001596297"/>
    </source>
</evidence>
<evidence type="ECO:0000259" key="2">
    <source>
        <dbReference type="Pfam" id="PF14326"/>
    </source>
</evidence>
<organism evidence="3 4">
    <name type="scientific">Deinococcus lacus</name>
    <dbReference type="NCBI Taxonomy" id="392561"/>
    <lineage>
        <taxon>Bacteria</taxon>
        <taxon>Thermotogati</taxon>
        <taxon>Deinococcota</taxon>
        <taxon>Deinococci</taxon>
        <taxon>Deinococcales</taxon>
        <taxon>Deinococcaceae</taxon>
        <taxon>Deinococcus</taxon>
    </lineage>
</organism>
<dbReference type="RefSeq" id="WP_380083366.1">
    <property type="nucleotide sequence ID" value="NZ_JBHSWD010000001.1"/>
</dbReference>
<evidence type="ECO:0000256" key="1">
    <source>
        <dbReference type="SAM" id="SignalP"/>
    </source>
</evidence>
<proteinExistence type="predicted"/>
<accession>A0ABW1YE04</accession>
<reference evidence="4" key="1">
    <citation type="journal article" date="2019" name="Int. J. Syst. Evol. Microbiol.">
        <title>The Global Catalogue of Microorganisms (GCM) 10K type strain sequencing project: providing services to taxonomists for standard genome sequencing and annotation.</title>
        <authorList>
            <consortium name="The Broad Institute Genomics Platform"/>
            <consortium name="The Broad Institute Genome Sequencing Center for Infectious Disease"/>
            <person name="Wu L."/>
            <person name="Ma J."/>
        </authorList>
    </citation>
    <scope>NUCLEOTIDE SEQUENCE [LARGE SCALE GENOMIC DNA]</scope>
    <source>
        <strain evidence="4">CGMCC 1.15772</strain>
    </source>
</reference>
<keyword evidence="1" id="KW-0732">Signal</keyword>
<feature type="signal peptide" evidence="1">
    <location>
        <begin position="1"/>
        <end position="22"/>
    </location>
</feature>
<feature type="domain" description="DUF4384" evidence="2">
    <location>
        <begin position="58"/>
        <end position="138"/>
    </location>
</feature>
<comment type="caution">
    <text evidence="3">The sequence shown here is derived from an EMBL/GenBank/DDBJ whole genome shotgun (WGS) entry which is preliminary data.</text>
</comment>
<sequence>MKKNLLGLSALALTGLLGSASAAPVISAQSIIVNPVQSPIDVQVWTDRSSNAQAVPNYQPGDRIRLFTKVSQDAYVYLFNVDPSGQVDLILPNNYNGGANFVRAGSTYVFPAAGDNFTFDIAEPYGLNKVLAVASRQPLDISQIAQFRSQNSFANVNVQGQQQLAQALSIVVNPVQQTSWDSATAFYNVVPRRAAPVQPAPVRPAPLPGRPTQVVTLPELIFGQPVWNISFEFSNSRLREVHDQYAATLRSQGYNLTSTRVNGNRMYSTFSRGFTGYDTATLTVTQNGSTYDVKVVTNR</sequence>
<dbReference type="Pfam" id="PF14326">
    <property type="entry name" value="DUF4384"/>
    <property type="match status" value="1"/>
</dbReference>
<dbReference type="PANTHER" id="PTHR36194:SF1">
    <property type="entry name" value="S-LAYER-LIKE PROTEIN"/>
    <property type="match status" value="1"/>
</dbReference>
<dbReference type="PANTHER" id="PTHR36194">
    <property type="entry name" value="S-LAYER-LIKE PROTEIN"/>
    <property type="match status" value="1"/>
</dbReference>
<protein>
    <submittedName>
        <fullName evidence="3">DUF4384 domain-containing protein</fullName>
    </submittedName>
</protein>
<dbReference type="EMBL" id="JBHSWD010000001">
    <property type="protein sequence ID" value="MFC6592341.1"/>
    <property type="molecule type" value="Genomic_DNA"/>
</dbReference>